<feature type="region of interest" description="Disordered" evidence="1">
    <location>
        <begin position="20"/>
        <end position="56"/>
    </location>
</feature>
<dbReference type="InterPro" id="IPR028994">
    <property type="entry name" value="Integrin_alpha_N"/>
</dbReference>
<sequence length="317" mass="35738">MYLLSWSLSFFLPGCSKDDHTSIPQQDNQSSSVSNDTVPNSPEETTPPVPTTTSDTMNYSQYVKKTWMKKDENSSSLKEKVYFSISKIENGKITGKLSVVSFDQTDQTLPFFESDFKGTINEAIAECHYNDSKGNNGKLELVFKNHNKMETTITIIDKSTTTIQPPEGSFEFSPENIKNIKYFRPIESQSFTVNLNSWGNVQFVSGTLETGNHIPTVFYLTNQEGDILYDFVNVTNFPYSVDVKAVSFKDVNKDGLKDIIIIVVDNYNGSNGHIANVYLQKTDGSFTNDYKLNEEINHSGNNLDVKSITNYLSQKFQ</sequence>
<dbReference type="EMBL" id="CP137640">
    <property type="protein sequence ID" value="WVX79653.1"/>
    <property type="molecule type" value="Genomic_DNA"/>
</dbReference>
<feature type="compositionally biased region" description="Low complexity" evidence="1">
    <location>
        <begin position="25"/>
        <end position="44"/>
    </location>
</feature>
<evidence type="ECO:0000256" key="1">
    <source>
        <dbReference type="SAM" id="MobiDB-lite"/>
    </source>
</evidence>
<proteinExistence type="predicted"/>
<gene>
    <name evidence="2" type="ORF">R4Z09_20515</name>
</gene>
<protein>
    <submittedName>
        <fullName evidence="2">Uncharacterized protein</fullName>
    </submittedName>
</protein>
<reference evidence="2 3" key="1">
    <citation type="submission" date="2023-10" db="EMBL/GenBank/DDBJ databases">
        <title>Niallia locisalis sp.nov. isolated from a salt pond sample.</title>
        <authorList>
            <person name="Li X.-J."/>
            <person name="Dong L."/>
        </authorList>
    </citation>
    <scope>NUCLEOTIDE SEQUENCE [LARGE SCALE GENOMIC DNA]</scope>
    <source>
        <strain evidence="2 3">DSM 29761</strain>
    </source>
</reference>
<name>A0ABZ2CCT9_9BACI</name>
<keyword evidence="3" id="KW-1185">Reference proteome</keyword>
<dbReference type="SUPFAM" id="SSF69318">
    <property type="entry name" value="Integrin alpha N-terminal domain"/>
    <property type="match status" value="1"/>
</dbReference>
<dbReference type="Proteomes" id="UP001357223">
    <property type="component" value="Chromosome"/>
</dbReference>
<accession>A0ABZ2CCT9</accession>
<evidence type="ECO:0000313" key="3">
    <source>
        <dbReference type="Proteomes" id="UP001357223"/>
    </source>
</evidence>
<dbReference type="RefSeq" id="WP_338448586.1">
    <property type="nucleotide sequence ID" value="NZ_CP137640.1"/>
</dbReference>
<evidence type="ECO:0000313" key="2">
    <source>
        <dbReference type="EMBL" id="WVX79653.1"/>
    </source>
</evidence>
<organism evidence="2 3">
    <name type="scientific">Niallia oryzisoli</name>
    <dbReference type="NCBI Taxonomy" id="1737571"/>
    <lineage>
        <taxon>Bacteria</taxon>
        <taxon>Bacillati</taxon>
        <taxon>Bacillota</taxon>
        <taxon>Bacilli</taxon>
        <taxon>Bacillales</taxon>
        <taxon>Bacillaceae</taxon>
        <taxon>Niallia</taxon>
    </lineage>
</organism>